<feature type="compositionally biased region" description="Polar residues" evidence="1">
    <location>
        <begin position="31"/>
        <end position="42"/>
    </location>
</feature>
<name>A0A699HFU3_TANCI</name>
<dbReference type="AlphaFoldDB" id="A0A699HFU3"/>
<evidence type="ECO:0000313" key="2">
    <source>
        <dbReference type="EMBL" id="GEY06650.1"/>
    </source>
</evidence>
<gene>
    <name evidence="2" type="ORF">Tci_378624</name>
</gene>
<sequence>MKKKWKRKKCKPKYAVPISSVKPTKTPKVQPITTIISTSQPEPSVPQREGKGIATDEQLKSQPKLVKASSVVRPNADALILIKKAVAEAKRFEMTKSKVIKIVQEEAKKIRIDPKKVTSVKAGENFKKAQDAEWRNNDKRNFVVHNLFKFADFRLTELDELGLIIEKKKSSVFKDLMQSLSKKYERLKKIPEELGI</sequence>
<evidence type="ECO:0000256" key="1">
    <source>
        <dbReference type="SAM" id="MobiDB-lite"/>
    </source>
</evidence>
<protein>
    <submittedName>
        <fullName evidence="2">Uncharacterized protein</fullName>
    </submittedName>
</protein>
<proteinExistence type="predicted"/>
<accession>A0A699HFU3</accession>
<organism evidence="2">
    <name type="scientific">Tanacetum cinerariifolium</name>
    <name type="common">Dalmatian daisy</name>
    <name type="synonym">Chrysanthemum cinerariifolium</name>
    <dbReference type="NCBI Taxonomy" id="118510"/>
    <lineage>
        <taxon>Eukaryota</taxon>
        <taxon>Viridiplantae</taxon>
        <taxon>Streptophyta</taxon>
        <taxon>Embryophyta</taxon>
        <taxon>Tracheophyta</taxon>
        <taxon>Spermatophyta</taxon>
        <taxon>Magnoliopsida</taxon>
        <taxon>eudicotyledons</taxon>
        <taxon>Gunneridae</taxon>
        <taxon>Pentapetalae</taxon>
        <taxon>asterids</taxon>
        <taxon>campanulids</taxon>
        <taxon>Asterales</taxon>
        <taxon>Asteraceae</taxon>
        <taxon>Asteroideae</taxon>
        <taxon>Anthemideae</taxon>
        <taxon>Anthemidinae</taxon>
        <taxon>Tanacetum</taxon>
    </lineage>
</organism>
<reference evidence="2" key="1">
    <citation type="journal article" date="2019" name="Sci. Rep.">
        <title>Draft genome of Tanacetum cinerariifolium, the natural source of mosquito coil.</title>
        <authorList>
            <person name="Yamashiro T."/>
            <person name="Shiraishi A."/>
            <person name="Satake H."/>
            <person name="Nakayama K."/>
        </authorList>
    </citation>
    <scope>NUCLEOTIDE SEQUENCE</scope>
</reference>
<feature type="region of interest" description="Disordered" evidence="1">
    <location>
        <begin position="18"/>
        <end position="58"/>
    </location>
</feature>
<comment type="caution">
    <text evidence="2">The sequence shown here is derived from an EMBL/GenBank/DDBJ whole genome shotgun (WGS) entry which is preliminary data.</text>
</comment>
<dbReference type="EMBL" id="BKCJ010149363">
    <property type="protein sequence ID" value="GEY06650.1"/>
    <property type="molecule type" value="Genomic_DNA"/>
</dbReference>